<reference evidence="3" key="3">
    <citation type="submission" date="2015-02" db="UniProtKB">
        <authorList>
            <consortium name="EnsemblProtists"/>
        </authorList>
    </citation>
    <scope>IDENTIFICATION</scope>
    <source>
        <strain evidence="3">DAOM BR144</strain>
    </source>
</reference>
<accession>K3X3C9</accession>
<dbReference type="eggNOG" id="ENOG502RAZD">
    <property type="taxonomic scope" value="Eukaryota"/>
</dbReference>
<evidence type="ECO:0000256" key="1">
    <source>
        <dbReference type="SAM" id="Coils"/>
    </source>
</evidence>
<dbReference type="VEuPathDB" id="FungiDB:PYU1_G011702"/>
<keyword evidence="4" id="KW-1185">Reference proteome</keyword>
<feature type="compositionally biased region" description="Low complexity" evidence="2">
    <location>
        <begin position="26"/>
        <end position="40"/>
    </location>
</feature>
<dbReference type="EMBL" id="GL376611">
    <property type="status" value="NOT_ANNOTATED_CDS"/>
    <property type="molecule type" value="Genomic_DNA"/>
</dbReference>
<reference evidence="4" key="2">
    <citation type="submission" date="2010-04" db="EMBL/GenBank/DDBJ databases">
        <authorList>
            <person name="Buell R."/>
            <person name="Hamilton J."/>
            <person name="Hostetler J."/>
        </authorList>
    </citation>
    <scope>NUCLEOTIDE SEQUENCE [LARGE SCALE GENOMIC DNA]</scope>
    <source>
        <strain evidence="4">DAOM:BR144</strain>
    </source>
</reference>
<evidence type="ECO:0000313" key="3">
    <source>
        <dbReference type="EnsemblProtists" id="PYU1_T011728"/>
    </source>
</evidence>
<evidence type="ECO:0000256" key="2">
    <source>
        <dbReference type="SAM" id="MobiDB-lite"/>
    </source>
</evidence>
<evidence type="ECO:0000313" key="4">
    <source>
        <dbReference type="Proteomes" id="UP000019132"/>
    </source>
</evidence>
<organism evidence="3 4">
    <name type="scientific">Globisporangium ultimum (strain ATCC 200006 / CBS 805.95 / DAOM BR144)</name>
    <name type="common">Pythium ultimum</name>
    <dbReference type="NCBI Taxonomy" id="431595"/>
    <lineage>
        <taxon>Eukaryota</taxon>
        <taxon>Sar</taxon>
        <taxon>Stramenopiles</taxon>
        <taxon>Oomycota</taxon>
        <taxon>Peronosporomycetes</taxon>
        <taxon>Pythiales</taxon>
        <taxon>Pythiaceae</taxon>
        <taxon>Globisporangium</taxon>
    </lineage>
</organism>
<dbReference type="InParanoid" id="K3X3C9"/>
<dbReference type="HOGENOM" id="CLU_036567_0_3_1"/>
<dbReference type="AlphaFoldDB" id="K3X3C9"/>
<keyword evidence="1" id="KW-0175">Coiled coil</keyword>
<protein>
    <submittedName>
        <fullName evidence="3">Uncharacterized protein</fullName>
    </submittedName>
</protein>
<dbReference type="EnsemblProtists" id="PYU1_T011728">
    <property type="protein sequence ID" value="PYU1_T011728"/>
    <property type="gene ID" value="PYU1_G011702"/>
</dbReference>
<reference evidence="4" key="1">
    <citation type="journal article" date="2010" name="Genome Biol.">
        <title>Genome sequence of the necrotrophic plant pathogen Pythium ultimum reveals original pathogenicity mechanisms and effector repertoire.</title>
        <authorList>
            <person name="Levesque C.A."/>
            <person name="Brouwer H."/>
            <person name="Cano L."/>
            <person name="Hamilton J.P."/>
            <person name="Holt C."/>
            <person name="Huitema E."/>
            <person name="Raffaele S."/>
            <person name="Robideau G.P."/>
            <person name="Thines M."/>
            <person name="Win J."/>
            <person name="Zerillo M.M."/>
            <person name="Beakes G.W."/>
            <person name="Boore J.L."/>
            <person name="Busam D."/>
            <person name="Dumas B."/>
            <person name="Ferriera S."/>
            <person name="Fuerstenberg S.I."/>
            <person name="Gachon C.M."/>
            <person name="Gaulin E."/>
            <person name="Govers F."/>
            <person name="Grenville-Briggs L."/>
            <person name="Horner N."/>
            <person name="Hostetler J."/>
            <person name="Jiang R.H."/>
            <person name="Johnson J."/>
            <person name="Krajaejun T."/>
            <person name="Lin H."/>
            <person name="Meijer H.J."/>
            <person name="Moore B."/>
            <person name="Morris P."/>
            <person name="Phuntmart V."/>
            <person name="Puiu D."/>
            <person name="Shetty J."/>
            <person name="Stajich J.E."/>
            <person name="Tripathy S."/>
            <person name="Wawra S."/>
            <person name="van West P."/>
            <person name="Whitty B.R."/>
            <person name="Coutinho P.M."/>
            <person name="Henrissat B."/>
            <person name="Martin F."/>
            <person name="Thomas P.D."/>
            <person name="Tyler B.M."/>
            <person name="De Vries R.P."/>
            <person name="Kamoun S."/>
            <person name="Yandell M."/>
            <person name="Tisserat N."/>
            <person name="Buell C.R."/>
        </authorList>
    </citation>
    <scope>NUCLEOTIDE SEQUENCE</scope>
    <source>
        <strain evidence="4">DAOM:BR144</strain>
    </source>
</reference>
<proteinExistence type="predicted"/>
<feature type="coiled-coil region" evidence="1">
    <location>
        <begin position="55"/>
        <end position="82"/>
    </location>
</feature>
<sequence length="372" mass="41635">MPLAVHAPEPNGAARVKKGRDRDDASTTSASQGSSDSEASMPAPRPKRAKGRSWYAIQKNEKAKLVQEIEKLQAQANFLKQSQATRALTLSNQVNETKLLKDMIQEQRFAFTTAQSALAGSEVIMRSPIEKDIRLGSDWTRRQAVLRALKEPALRDAERYITERMRFLSPTSPYTSAQQFTTAQGDLYAVGLDSTPLEGATSVKQVYDALRSYFYNMEILWTEASKDLMIRGEGDDDVAGLSGGDTLDSAVHRFLRSTDNGFLIESSSVMYHRHDETSNSAVIFSDYVNEDALYPYNPDDRVRQDITTAITVKEFCLNKKDRVVVVARSYHIRIHRTDLTISTEALEDMTLGSKFCFQNMMDAITQTINSSS</sequence>
<feature type="region of interest" description="Disordered" evidence="2">
    <location>
        <begin position="1"/>
        <end position="52"/>
    </location>
</feature>
<name>K3X3C9_GLOUD</name>
<dbReference type="Proteomes" id="UP000019132">
    <property type="component" value="Unassembled WGS sequence"/>
</dbReference>